<dbReference type="RefSeq" id="WP_048703746.1">
    <property type="nucleotide sequence ID" value="NZ_CP012034.1"/>
</dbReference>
<dbReference type="STRING" id="1007676.ABM34_04405"/>
<name>A0A0H4QEQ4_9LACO</name>
<evidence type="ECO:0000313" key="2">
    <source>
        <dbReference type="Proteomes" id="UP000036106"/>
    </source>
</evidence>
<dbReference type="KEGG" id="lgn:ABM34_04405"/>
<keyword evidence="2" id="KW-1185">Reference proteome</keyword>
<accession>A0A0H4QEQ4</accession>
<dbReference type="OrthoDB" id="9806513at2"/>
<evidence type="ECO:0008006" key="3">
    <source>
        <dbReference type="Google" id="ProtNLM"/>
    </source>
</evidence>
<reference evidence="2" key="1">
    <citation type="submission" date="2015-07" db="EMBL/GenBank/DDBJ databases">
        <title>Lactobacillus ginsenosidimutans/EMML 3141/ whole genome sequencing.</title>
        <authorList>
            <person name="Kim M.K."/>
            <person name="Im W.-T."/>
            <person name="Srinivasan S."/>
            <person name="Lee J.-J."/>
        </authorList>
    </citation>
    <scope>NUCLEOTIDE SEQUENCE [LARGE SCALE GENOMIC DNA]</scope>
    <source>
        <strain evidence="2">EMML 3041</strain>
    </source>
</reference>
<protein>
    <recommendedName>
        <fullName evidence="3">MYM-type domain-containing protein</fullName>
    </recommendedName>
</protein>
<dbReference type="AlphaFoldDB" id="A0A0H4QEQ4"/>
<dbReference type="Proteomes" id="UP000036106">
    <property type="component" value="Chromosome"/>
</dbReference>
<gene>
    <name evidence="1" type="ORF">ABM34_04405</name>
</gene>
<organism evidence="1 2">
    <name type="scientific">Companilactobacillus ginsenosidimutans</name>
    <dbReference type="NCBI Taxonomy" id="1007676"/>
    <lineage>
        <taxon>Bacteria</taxon>
        <taxon>Bacillati</taxon>
        <taxon>Bacillota</taxon>
        <taxon>Bacilli</taxon>
        <taxon>Lactobacillales</taxon>
        <taxon>Lactobacillaceae</taxon>
        <taxon>Companilactobacillus</taxon>
    </lineage>
</organism>
<proteinExistence type="predicted"/>
<dbReference type="PATRIC" id="fig|1007676.4.peg.902"/>
<dbReference type="EMBL" id="CP012034">
    <property type="protein sequence ID" value="AKP66869.1"/>
    <property type="molecule type" value="Genomic_DNA"/>
</dbReference>
<sequence>MKTCAECSQSIGLGEMYYSIGDNFLQFNYFEREDGSDNIFCSQQCLMDSLSVEQDEVED</sequence>
<evidence type="ECO:0000313" key="1">
    <source>
        <dbReference type="EMBL" id="AKP66869.1"/>
    </source>
</evidence>